<dbReference type="InterPro" id="IPR000477">
    <property type="entry name" value="RT_dom"/>
</dbReference>
<dbReference type="Pfam" id="PF03372">
    <property type="entry name" value="Exo_endo_phos"/>
    <property type="match status" value="1"/>
</dbReference>
<comment type="caution">
    <text evidence="2">The sequence shown here is derived from an EMBL/GenBank/DDBJ whole genome shotgun (WGS) entry which is preliminary data.</text>
</comment>
<sequence length="1229" mass="141765">MKQSNFIRYLRMLRYDLMAFQETHASAENIPRLNMQFQPNHALWTSHCGLVSYSPSFMLSDNLLPDNDRVILSRVSHPHSSYDPFYVLVIYAPASSGRDRRLFFNNLLTTLEAHTHSFDINRLIIAGDFNYSYLRSNLSSATSLQWVSYLDDYFSNIMHDDLSGSLPTFERNDSISTIDYIYVGKPFRSAVESVDLQSIRSEWTDHHMLMATLCVGQSPLGPGLWRANPVLAHNKDYQSQLYQKLTKVLEHLPSHLDFQAQWDHVKAAVKQFTRKFATDYDDWRTNTLKELQRRRNRLLRSQPSLGIRLQFLPVIDQQISALQQELTDIASLKAGVRWREKGERSAKYLKSIYQQRQVQQHMSGLKAADDQVPTHDRDAMLNIAQDFYQSLYRADPVADDQLTAYLDGLDSLPTLSSDDRKFLLTPITLDDILYETKRVASKQSSPGSDGLGYCFLHLLFAFAPLQPLLLTIYNQALQDGVSPQSWHDIRVRLLPKKGDLTSLKNWRPISLINCDAKIFTRIVNSRLKLIIDNLINRYQTGFLSGRFIAENGIVLNLIMEQASIHRHPGIGLLLDQEKAYDRVHPDYLECTLLKFGFPSVLVQSLVRLFFGNLVRVNVNGHFSGIVNQQRGLRQGDPLSPLLFNLVLEPLLRYIVADPNIVGFIPVSPTGLDPPVQFSTPPPLKLLAYADDICVILESYSDFQLVQHHIERYALVSNAKLNIHKTEAFSLSGRRHPSWISFLADQGINTWHDSTAAQPFRYLGFPMIRSVAQRRYVEDSMLQSIRSQCHIYSQRNLSVRGRVTIMNTLILSKLWYVLRLVNLPKAFFKNLQSIIYQFIWNNLRPAIKYAQLCQRLDQGGLGLLEPMAQQQILQLRWLDQIFQSDGPISCSREYILYHLALASPHPNAPTLPLFFPGFRHTPYSAPLGVLHNIFLAFDSFRPLPLHMAELSPATVLALPLSAVFSLMPEDYWFHNTRHKKLRVYHFFKYDHQMQRVRPLLSPDRPPFPNLARKLLRDVQNRIVKLSDIIWNVILNPSSSCGNVSDDPLIAIFCSLPGWIKLRKKIHRQQLIAKSHPVVSPLSIPFEKWKEFWIQTIRPEARSLWFRLLHRKLFCQELLSIRHIRENVPNCAFCPSTIEDLEHLFVNCPRKWMIWQDILTPVFPYAEFTPSHVCTFLWSLVPPWLVLADDLWLLASCAIQLIWRLIGVQGLTLFPSYPPQLLQVFFPHITL</sequence>
<accession>A0A9P6X5Z6</accession>
<dbReference type="SUPFAM" id="SSF56672">
    <property type="entry name" value="DNA/RNA polymerases"/>
    <property type="match status" value="1"/>
</dbReference>
<keyword evidence="3" id="KW-1185">Reference proteome</keyword>
<dbReference type="PROSITE" id="PS50878">
    <property type="entry name" value="RT_POL"/>
    <property type="match status" value="1"/>
</dbReference>
<gene>
    <name evidence="2" type="ORF">G6F64_007934</name>
</gene>
<organism evidence="2 3">
    <name type="scientific">Rhizopus oryzae</name>
    <name type="common">Mucormycosis agent</name>
    <name type="synonym">Rhizopus arrhizus var. delemar</name>
    <dbReference type="NCBI Taxonomy" id="64495"/>
    <lineage>
        <taxon>Eukaryota</taxon>
        <taxon>Fungi</taxon>
        <taxon>Fungi incertae sedis</taxon>
        <taxon>Mucoromycota</taxon>
        <taxon>Mucoromycotina</taxon>
        <taxon>Mucoromycetes</taxon>
        <taxon>Mucorales</taxon>
        <taxon>Mucorineae</taxon>
        <taxon>Rhizopodaceae</taxon>
        <taxon>Rhizopus</taxon>
    </lineage>
</organism>
<dbReference type="PANTHER" id="PTHR19446">
    <property type="entry name" value="REVERSE TRANSCRIPTASES"/>
    <property type="match status" value="1"/>
</dbReference>
<name>A0A9P6X5Z6_RHIOR</name>
<evidence type="ECO:0000313" key="3">
    <source>
        <dbReference type="Proteomes" id="UP000716291"/>
    </source>
</evidence>
<evidence type="ECO:0000313" key="2">
    <source>
        <dbReference type="EMBL" id="KAG1306001.1"/>
    </source>
</evidence>
<protein>
    <recommendedName>
        <fullName evidence="1">Reverse transcriptase domain-containing protein</fullName>
    </recommendedName>
</protein>
<dbReference type="Pfam" id="PF00078">
    <property type="entry name" value="RVT_1"/>
    <property type="match status" value="1"/>
</dbReference>
<dbReference type="EMBL" id="JAANQT010001231">
    <property type="protein sequence ID" value="KAG1306001.1"/>
    <property type="molecule type" value="Genomic_DNA"/>
</dbReference>
<reference evidence="2" key="1">
    <citation type="journal article" date="2020" name="Microb. Genom.">
        <title>Genetic diversity of clinical and environmental Mucorales isolates obtained from an investigation of mucormycosis cases among solid organ transplant recipients.</title>
        <authorList>
            <person name="Nguyen M.H."/>
            <person name="Kaul D."/>
            <person name="Muto C."/>
            <person name="Cheng S.J."/>
            <person name="Richter R.A."/>
            <person name="Bruno V.M."/>
            <person name="Liu G."/>
            <person name="Beyhan S."/>
            <person name="Sundermann A.J."/>
            <person name="Mounaud S."/>
            <person name="Pasculle A.W."/>
            <person name="Nierman W.C."/>
            <person name="Driscoll E."/>
            <person name="Cumbie R."/>
            <person name="Clancy C.J."/>
            <person name="Dupont C.L."/>
        </authorList>
    </citation>
    <scope>NUCLEOTIDE SEQUENCE</scope>
    <source>
        <strain evidence="2">GL11</strain>
    </source>
</reference>
<dbReference type="Proteomes" id="UP000716291">
    <property type="component" value="Unassembled WGS sequence"/>
</dbReference>
<dbReference type="SUPFAM" id="SSF56219">
    <property type="entry name" value="DNase I-like"/>
    <property type="match status" value="1"/>
</dbReference>
<dbReference type="InterPro" id="IPR043502">
    <property type="entry name" value="DNA/RNA_pol_sf"/>
</dbReference>
<dbReference type="Gene3D" id="3.60.10.10">
    <property type="entry name" value="Endonuclease/exonuclease/phosphatase"/>
    <property type="match status" value="1"/>
</dbReference>
<dbReference type="InterPro" id="IPR026960">
    <property type="entry name" value="RVT-Znf"/>
</dbReference>
<dbReference type="CDD" id="cd01650">
    <property type="entry name" value="RT_nLTR_like"/>
    <property type="match status" value="1"/>
</dbReference>
<proteinExistence type="predicted"/>
<dbReference type="Pfam" id="PF13966">
    <property type="entry name" value="zf-RVT"/>
    <property type="match status" value="1"/>
</dbReference>
<feature type="domain" description="Reverse transcriptase" evidence="1">
    <location>
        <begin position="475"/>
        <end position="766"/>
    </location>
</feature>
<dbReference type="InterPro" id="IPR036691">
    <property type="entry name" value="Endo/exonu/phosph_ase_sf"/>
</dbReference>
<dbReference type="GO" id="GO:0003824">
    <property type="term" value="F:catalytic activity"/>
    <property type="evidence" value="ECO:0007669"/>
    <property type="project" value="InterPro"/>
</dbReference>
<evidence type="ECO:0000259" key="1">
    <source>
        <dbReference type="PROSITE" id="PS50878"/>
    </source>
</evidence>
<dbReference type="AlphaFoldDB" id="A0A9P6X5Z6"/>
<dbReference type="InterPro" id="IPR005135">
    <property type="entry name" value="Endo/exonuclease/phosphatase"/>
</dbReference>